<keyword evidence="1" id="KW-1133">Transmembrane helix</keyword>
<protein>
    <submittedName>
        <fullName evidence="2">Uncharacterized protein</fullName>
    </submittedName>
</protein>
<name>A0A0E9RN18_ANGAN</name>
<keyword evidence="1" id="KW-0472">Membrane</keyword>
<organism evidence="2">
    <name type="scientific">Anguilla anguilla</name>
    <name type="common">European freshwater eel</name>
    <name type="synonym">Muraena anguilla</name>
    <dbReference type="NCBI Taxonomy" id="7936"/>
    <lineage>
        <taxon>Eukaryota</taxon>
        <taxon>Metazoa</taxon>
        <taxon>Chordata</taxon>
        <taxon>Craniata</taxon>
        <taxon>Vertebrata</taxon>
        <taxon>Euteleostomi</taxon>
        <taxon>Actinopterygii</taxon>
        <taxon>Neopterygii</taxon>
        <taxon>Teleostei</taxon>
        <taxon>Anguilliformes</taxon>
        <taxon>Anguillidae</taxon>
        <taxon>Anguilla</taxon>
    </lineage>
</organism>
<sequence>MTVTGVVMCECYPPISLTLFFCFFFVNKGSHKHLMKKYR</sequence>
<keyword evidence="1" id="KW-0812">Transmembrane</keyword>
<dbReference type="AlphaFoldDB" id="A0A0E9RN18"/>
<dbReference type="EMBL" id="GBXM01078767">
    <property type="protein sequence ID" value="JAH29810.1"/>
    <property type="molecule type" value="Transcribed_RNA"/>
</dbReference>
<evidence type="ECO:0000256" key="1">
    <source>
        <dbReference type="SAM" id="Phobius"/>
    </source>
</evidence>
<accession>A0A0E9RN18</accession>
<proteinExistence type="predicted"/>
<evidence type="ECO:0000313" key="2">
    <source>
        <dbReference type="EMBL" id="JAH29810.1"/>
    </source>
</evidence>
<reference evidence="2" key="2">
    <citation type="journal article" date="2015" name="Fish Shellfish Immunol.">
        <title>Early steps in the European eel (Anguilla anguilla)-Vibrio vulnificus interaction in the gills: Role of the RtxA13 toxin.</title>
        <authorList>
            <person name="Callol A."/>
            <person name="Pajuelo D."/>
            <person name="Ebbesson L."/>
            <person name="Teles M."/>
            <person name="MacKenzie S."/>
            <person name="Amaro C."/>
        </authorList>
    </citation>
    <scope>NUCLEOTIDE SEQUENCE</scope>
</reference>
<reference evidence="2" key="1">
    <citation type="submission" date="2014-11" db="EMBL/GenBank/DDBJ databases">
        <authorList>
            <person name="Amaro Gonzalez C."/>
        </authorList>
    </citation>
    <scope>NUCLEOTIDE SEQUENCE</scope>
</reference>
<feature type="transmembrane region" description="Helical" evidence="1">
    <location>
        <begin position="12"/>
        <end position="30"/>
    </location>
</feature>